<dbReference type="Pfam" id="PF08100">
    <property type="entry name" value="Dimerisation"/>
    <property type="match status" value="1"/>
</dbReference>
<keyword evidence="1 7" id="KW-0489">Methyltransferase</keyword>
<accession>W6QVV9</accession>
<dbReference type="PROSITE" id="PS51683">
    <property type="entry name" value="SAM_OMT_II"/>
    <property type="match status" value="1"/>
</dbReference>
<evidence type="ECO:0000256" key="1">
    <source>
        <dbReference type="ARBA" id="ARBA00022603"/>
    </source>
</evidence>
<evidence type="ECO:0000259" key="6">
    <source>
        <dbReference type="Pfam" id="PF08100"/>
    </source>
</evidence>
<dbReference type="STRING" id="1365484.W6QVV9"/>
<feature type="active site" description="Proton acceptor" evidence="4">
    <location>
        <position position="298"/>
    </location>
</feature>
<dbReference type="SUPFAM" id="SSF46785">
    <property type="entry name" value="Winged helix' DNA-binding domain"/>
    <property type="match status" value="1"/>
</dbReference>
<evidence type="ECO:0000313" key="8">
    <source>
        <dbReference type="Proteomes" id="UP000030686"/>
    </source>
</evidence>
<dbReference type="PANTHER" id="PTHR43712">
    <property type="entry name" value="PUTATIVE (AFU_ORTHOLOGUE AFUA_4G14580)-RELATED"/>
    <property type="match status" value="1"/>
</dbReference>
<dbReference type="EMBL" id="HG792017">
    <property type="protein sequence ID" value="CDM33707.1"/>
    <property type="molecule type" value="Genomic_DNA"/>
</dbReference>
<dbReference type="Gene3D" id="3.40.50.150">
    <property type="entry name" value="Vaccinia Virus protein VP39"/>
    <property type="match status" value="1"/>
</dbReference>
<dbReference type="OMA" id="RIMHDWP"/>
<dbReference type="InterPro" id="IPR012967">
    <property type="entry name" value="COMT_dimerisation"/>
</dbReference>
<evidence type="ECO:0000313" key="7">
    <source>
        <dbReference type="EMBL" id="CDM33707.1"/>
    </source>
</evidence>
<keyword evidence="8" id="KW-1185">Reference proteome</keyword>
<proteinExistence type="predicted"/>
<dbReference type="InterPro" id="IPR036390">
    <property type="entry name" value="WH_DNA-bd_sf"/>
</dbReference>
<dbReference type="InterPro" id="IPR016461">
    <property type="entry name" value="COMT-like"/>
</dbReference>
<evidence type="ECO:0000256" key="4">
    <source>
        <dbReference type="PIRSR" id="PIRSR005739-1"/>
    </source>
</evidence>
<dbReference type="GO" id="GO:0008171">
    <property type="term" value="F:O-methyltransferase activity"/>
    <property type="evidence" value="ECO:0007669"/>
    <property type="project" value="InterPro"/>
</dbReference>
<dbReference type="Proteomes" id="UP000030686">
    <property type="component" value="Unassembled WGS sequence"/>
</dbReference>
<dbReference type="InterPro" id="IPR001077">
    <property type="entry name" value="COMT_C"/>
</dbReference>
<keyword evidence="2 7" id="KW-0808">Transferase</keyword>
<name>W6QVV9_PENRF</name>
<dbReference type="Gene3D" id="1.10.10.10">
    <property type="entry name" value="Winged helix-like DNA-binding domain superfamily/Winged helix DNA-binding domain"/>
    <property type="match status" value="1"/>
</dbReference>
<feature type="domain" description="O-methyltransferase dimerisation" evidence="6">
    <location>
        <begin position="50"/>
        <end position="117"/>
    </location>
</feature>
<dbReference type="InterPro" id="IPR036388">
    <property type="entry name" value="WH-like_DNA-bd_sf"/>
</dbReference>
<evidence type="ECO:0000256" key="2">
    <source>
        <dbReference type="ARBA" id="ARBA00022679"/>
    </source>
</evidence>
<evidence type="ECO:0000259" key="5">
    <source>
        <dbReference type="Pfam" id="PF00891"/>
    </source>
</evidence>
<dbReference type="OrthoDB" id="2410195at2759"/>
<dbReference type="GO" id="GO:0044550">
    <property type="term" value="P:secondary metabolite biosynthetic process"/>
    <property type="evidence" value="ECO:0007669"/>
    <property type="project" value="UniProtKB-ARBA"/>
</dbReference>
<dbReference type="AlphaFoldDB" id="W6QVV9"/>
<dbReference type="PIRSF" id="PIRSF005739">
    <property type="entry name" value="O-mtase"/>
    <property type="match status" value="1"/>
</dbReference>
<gene>
    <name evidence="7" type="ORF">PROQFM164_S03g000431</name>
</gene>
<dbReference type="GO" id="GO:0046983">
    <property type="term" value="F:protein dimerization activity"/>
    <property type="evidence" value="ECO:0007669"/>
    <property type="project" value="InterPro"/>
</dbReference>
<keyword evidence="3" id="KW-0949">S-adenosyl-L-methionine</keyword>
<organism evidence="7 8">
    <name type="scientific">Penicillium roqueforti (strain FM164)</name>
    <dbReference type="NCBI Taxonomy" id="1365484"/>
    <lineage>
        <taxon>Eukaryota</taxon>
        <taxon>Fungi</taxon>
        <taxon>Dikarya</taxon>
        <taxon>Ascomycota</taxon>
        <taxon>Pezizomycotina</taxon>
        <taxon>Eurotiomycetes</taxon>
        <taxon>Eurotiomycetidae</taxon>
        <taxon>Eurotiales</taxon>
        <taxon>Aspergillaceae</taxon>
        <taxon>Penicillium</taxon>
    </lineage>
</organism>
<dbReference type="PANTHER" id="PTHR43712:SF2">
    <property type="entry name" value="O-METHYLTRANSFERASE CICE"/>
    <property type="match status" value="1"/>
</dbReference>
<dbReference type="InterPro" id="IPR029063">
    <property type="entry name" value="SAM-dependent_MTases_sf"/>
</dbReference>
<reference evidence="7" key="1">
    <citation type="journal article" date="2014" name="Nat. Commun.">
        <title>Multiple recent horizontal transfers of a large genomic region in cheese making fungi.</title>
        <authorList>
            <person name="Cheeseman K."/>
            <person name="Ropars J."/>
            <person name="Renault P."/>
            <person name="Dupont J."/>
            <person name="Gouzy J."/>
            <person name="Branca A."/>
            <person name="Abraham A.L."/>
            <person name="Ceppi M."/>
            <person name="Conseiller E."/>
            <person name="Debuchy R."/>
            <person name="Malagnac F."/>
            <person name="Goarin A."/>
            <person name="Silar P."/>
            <person name="Lacoste S."/>
            <person name="Sallet E."/>
            <person name="Bensimon A."/>
            <person name="Giraud T."/>
            <person name="Brygoo Y."/>
        </authorList>
    </citation>
    <scope>NUCLEOTIDE SEQUENCE [LARGE SCALE GENOMIC DNA]</scope>
    <source>
        <strain evidence="7">FM164</strain>
    </source>
</reference>
<evidence type="ECO:0000256" key="3">
    <source>
        <dbReference type="ARBA" id="ARBA00022691"/>
    </source>
</evidence>
<protein>
    <submittedName>
        <fullName evidence="7">O-methyltransferase, caffeic acid-type</fullName>
    </submittedName>
</protein>
<dbReference type="GO" id="GO:0032259">
    <property type="term" value="P:methylation"/>
    <property type="evidence" value="ECO:0007669"/>
    <property type="project" value="UniProtKB-KW"/>
</dbReference>
<sequence length="389" mass="43062">MDSIIAQIRALAQTTDEAGRLDMIQSLTRLKIELQSPKDVIMELAVPGSTSAMLRICADLGLLRSLARSDAPLTVTQIAELTGASPLLLERILRYLAATDMIQETGVNEYSANKVTHVLADPKGEAMVYHGYDTMGPVLQAMPAFFAENNYQDVTDNTNTPFQKAHNTKLTSFEWLIQQPKQFEHLQKIMTALQGSEWTEGFKLLDDESRKVPSKVSPTDPQPSEKPFFVDVGGGHGHQCIELGKKYPNLLGYLVLQDLPAAVQNLPPIDGVKAEAYDFFQPQPIIGAKFYYLRRIMHDWPDDKAASILRNIRAAMGPDSRVLIDEAVLPDTGADWQSAMADLAMMTFAGKERTKHQWESLAESAGLRVEQIHTYVASTHTALLVLAAK</sequence>
<dbReference type="SUPFAM" id="SSF53335">
    <property type="entry name" value="S-adenosyl-L-methionine-dependent methyltransferases"/>
    <property type="match status" value="1"/>
</dbReference>
<dbReference type="Pfam" id="PF00891">
    <property type="entry name" value="Methyltransf_2"/>
    <property type="match status" value="1"/>
</dbReference>
<feature type="domain" description="O-methyltransferase C-terminal" evidence="5">
    <location>
        <begin position="229"/>
        <end position="367"/>
    </location>
</feature>